<reference evidence="1" key="1">
    <citation type="submission" date="2023-06" db="EMBL/GenBank/DDBJ databases">
        <title>Genome-scale phylogeny and comparative genomics of the fungal order Sordariales.</title>
        <authorList>
            <consortium name="Lawrence Berkeley National Laboratory"/>
            <person name="Hensen N."/>
            <person name="Bonometti L."/>
            <person name="Westerberg I."/>
            <person name="Brannstrom I.O."/>
            <person name="Guillou S."/>
            <person name="Cros-Aarteil S."/>
            <person name="Calhoun S."/>
            <person name="Haridas S."/>
            <person name="Kuo A."/>
            <person name="Mondo S."/>
            <person name="Pangilinan J."/>
            <person name="Riley R."/>
            <person name="Labutti K."/>
            <person name="Andreopoulos B."/>
            <person name="Lipzen A."/>
            <person name="Chen C."/>
            <person name="Yanf M."/>
            <person name="Daum C."/>
            <person name="Ng V."/>
            <person name="Clum A."/>
            <person name="Steindorff A."/>
            <person name="Ohm R."/>
            <person name="Martin F."/>
            <person name="Silar P."/>
            <person name="Natvig D."/>
            <person name="Lalanne C."/>
            <person name="Gautier V."/>
            <person name="Ament-Velasquez S.L."/>
            <person name="Kruys A."/>
            <person name="Hutchinson M.I."/>
            <person name="Powell A.J."/>
            <person name="Barry K."/>
            <person name="Miller A.N."/>
            <person name="Grigoriev I.V."/>
            <person name="Debuchy R."/>
            <person name="Gladieux P."/>
            <person name="Thoren M.H."/>
            <person name="Johannesson H."/>
        </authorList>
    </citation>
    <scope>NUCLEOTIDE SEQUENCE</scope>
    <source>
        <strain evidence="1">SMH4607-1</strain>
    </source>
</reference>
<comment type="caution">
    <text evidence="1">The sequence shown here is derived from an EMBL/GenBank/DDBJ whole genome shotgun (WGS) entry which is preliminary data.</text>
</comment>
<keyword evidence="2" id="KW-1185">Reference proteome</keyword>
<dbReference type="EMBL" id="JAUKUA010000003">
    <property type="protein sequence ID" value="KAK0719876.1"/>
    <property type="molecule type" value="Genomic_DNA"/>
</dbReference>
<evidence type="ECO:0000313" key="2">
    <source>
        <dbReference type="Proteomes" id="UP001172102"/>
    </source>
</evidence>
<name>A0AA40AQ17_9PEZI</name>
<dbReference type="AlphaFoldDB" id="A0AA40AQ17"/>
<gene>
    <name evidence="1" type="ORF">B0H67DRAFT_552153</name>
</gene>
<protein>
    <submittedName>
        <fullName evidence="1">Uncharacterized protein</fullName>
    </submittedName>
</protein>
<evidence type="ECO:0000313" key="1">
    <source>
        <dbReference type="EMBL" id="KAK0719876.1"/>
    </source>
</evidence>
<accession>A0AA40AQ17</accession>
<sequence>MPTLAPLVRYFNERTRNAGWTSGGGSKRAGDVGSRYAMQTWKSGRAKGHQLDGEHDDTDLNSFEGHVSKGNSSENILESGITKKMDVTITRVEASRVALALPPACGLIPVSQTPEAARNPTWKLAAGVQCGSLPT</sequence>
<dbReference type="Proteomes" id="UP001172102">
    <property type="component" value="Unassembled WGS sequence"/>
</dbReference>
<organism evidence="1 2">
    <name type="scientific">Lasiosphaeris hirsuta</name>
    <dbReference type="NCBI Taxonomy" id="260670"/>
    <lineage>
        <taxon>Eukaryota</taxon>
        <taxon>Fungi</taxon>
        <taxon>Dikarya</taxon>
        <taxon>Ascomycota</taxon>
        <taxon>Pezizomycotina</taxon>
        <taxon>Sordariomycetes</taxon>
        <taxon>Sordariomycetidae</taxon>
        <taxon>Sordariales</taxon>
        <taxon>Lasiosphaeriaceae</taxon>
        <taxon>Lasiosphaeris</taxon>
    </lineage>
</organism>
<proteinExistence type="predicted"/>